<dbReference type="EMBL" id="JAPDNS010000002">
    <property type="protein sequence ID" value="MCW3487160.1"/>
    <property type="molecule type" value="Genomic_DNA"/>
</dbReference>
<evidence type="ECO:0000256" key="1">
    <source>
        <dbReference type="ARBA" id="ARBA00006484"/>
    </source>
</evidence>
<proteinExistence type="inferred from homology"/>
<keyword evidence="2" id="KW-0560">Oxidoreductase</keyword>
<evidence type="ECO:0000313" key="4">
    <source>
        <dbReference type="Proteomes" id="UP001207742"/>
    </source>
</evidence>
<dbReference type="PANTHER" id="PTHR43669">
    <property type="entry name" value="5-KETO-D-GLUCONATE 5-REDUCTASE"/>
    <property type="match status" value="1"/>
</dbReference>
<dbReference type="InterPro" id="IPR036291">
    <property type="entry name" value="NAD(P)-bd_dom_sf"/>
</dbReference>
<protein>
    <submittedName>
        <fullName evidence="3">SDR family oxidoreductase</fullName>
    </submittedName>
</protein>
<evidence type="ECO:0000313" key="3">
    <source>
        <dbReference type="EMBL" id="MCW3487160.1"/>
    </source>
</evidence>
<organism evidence="3 4">
    <name type="scientific">Chitinophaga nivalis</name>
    <dbReference type="NCBI Taxonomy" id="2991709"/>
    <lineage>
        <taxon>Bacteria</taxon>
        <taxon>Pseudomonadati</taxon>
        <taxon>Bacteroidota</taxon>
        <taxon>Chitinophagia</taxon>
        <taxon>Chitinophagales</taxon>
        <taxon>Chitinophagaceae</taxon>
        <taxon>Chitinophaga</taxon>
    </lineage>
</organism>
<accession>A0ABT3ITB3</accession>
<gene>
    <name evidence="3" type="ORF">OL497_24905</name>
</gene>
<evidence type="ECO:0000256" key="2">
    <source>
        <dbReference type="ARBA" id="ARBA00023002"/>
    </source>
</evidence>
<dbReference type="Gene3D" id="3.40.50.720">
    <property type="entry name" value="NAD(P)-binding Rossmann-like Domain"/>
    <property type="match status" value="1"/>
</dbReference>
<comment type="similarity">
    <text evidence="1">Belongs to the short-chain dehydrogenases/reductases (SDR) family.</text>
</comment>
<reference evidence="3 4" key="1">
    <citation type="submission" date="2022-10" db="EMBL/GenBank/DDBJ databases">
        <title>Chitinophaga nivalis PC15 sp. nov., isolated from Pyeongchang county, South Korea.</title>
        <authorList>
            <person name="Trinh H.N."/>
        </authorList>
    </citation>
    <scope>NUCLEOTIDE SEQUENCE [LARGE SCALE GENOMIC DNA]</scope>
    <source>
        <strain evidence="3 4">PC14</strain>
    </source>
</reference>
<dbReference type="RefSeq" id="WP_264733970.1">
    <property type="nucleotide sequence ID" value="NZ_JAPDNR010000001.1"/>
</dbReference>
<dbReference type="SUPFAM" id="SSF51735">
    <property type="entry name" value="NAD(P)-binding Rossmann-fold domains"/>
    <property type="match status" value="1"/>
</dbReference>
<dbReference type="Proteomes" id="UP001207742">
    <property type="component" value="Unassembled WGS sequence"/>
</dbReference>
<keyword evidence="4" id="KW-1185">Reference proteome</keyword>
<comment type="caution">
    <text evidence="3">The sequence shown here is derived from an EMBL/GenBank/DDBJ whole genome shotgun (WGS) entry which is preliminary data.</text>
</comment>
<name>A0ABT3ITB3_9BACT</name>
<dbReference type="Pfam" id="PF00106">
    <property type="entry name" value="adh_short"/>
    <property type="match status" value="1"/>
</dbReference>
<sequence length="214" mass="22985">MAKSIIIVGAGAGQGLALAERFGREGFQIGFINRDAEKAAALLQQLTAKGITAYTHSADVTRPEALEQAIQALKTKLGDIHVLLYNAAHIRQQDILETTPDNLIADFKVNVAAALQSTQLVFEELQKHKGAILFSGGGLAIEPKAAYGSLSIGKAGIRSLALQLHDRLKAADVFVGTLSVTAHITPESTTHSPAILADIFWQLYQDRKEVEIVH</sequence>
<dbReference type="PANTHER" id="PTHR43669:SF3">
    <property type="entry name" value="ALCOHOL DEHYDROGENASE, PUTATIVE (AFU_ORTHOLOGUE AFUA_3G03445)-RELATED"/>
    <property type="match status" value="1"/>
</dbReference>
<dbReference type="InterPro" id="IPR002347">
    <property type="entry name" value="SDR_fam"/>
</dbReference>